<feature type="signal peptide" evidence="1">
    <location>
        <begin position="1"/>
        <end position="26"/>
    </location>
</feature>
<name>A0AAN7BLB6_9PEZI</name>
<protein>
    <recommendedName>
        <fullName evidence="2">DUF7729 domain-containing protein</fullName>
    </recommendedName>
</protein>
<accession>A0AAN7BLB6</accession>
<gene>
    <name evidence="3" type="ORF">QBC38DRAFT_510965</name>
</gene>
<dbReference type="Proteomes" id="UP001301958">
    <property type="component" value="Unassembled WGS sequence"/>
</dbReference>
<comment type="caution">
    <text evidence="3">The sequence shown here is derived from an EMBL/GenBank/DDBJ whole genome shotgun (WGS) entry which is preliminary data.</text>
</comment>
<dbReference type="EMBL" id="MU865364">
    <property type="protein sequence ID" value="KAK4225540.1"/>
    <property type="molecule type" value="Genomic_DNA"/>
</dbReference>
<reference evidence="3" key="2">
    <citation type="submission" date="2023-05" db="EMBL/GenBank/DDBJ databases">
        <authorList>
            <consortium name="Lawrence Berkeley National Laboratory"/>
            <person name="Steindorff A."/>
            <person name="Hensen N."/>
            <person name="Bonometti L."/>
            <person name="Westerberg I."/>
            <person name="Brannstrom I.O."/>
            <person name="Guillou S."/>
            <person name="Cros-Aarteil S."/>
            <person name="Calhoun S."/>
            <person name="Haridas S."/>
            <person name="Kuo A."/>
            <person name="Mondo S."/>
            <person name="Pangilinan J."/>
            <person name="Riley R."/>
            <person name="Labutti K."/>
            <person name="Andreopoulos B."/>
            <person name="Lipzen A."/>
            <person name="Chen C."/>
            <person name="Yanf M."/>
            <person name="Daum C."/>
            <person name="Ng V."/>
            <person name="Clum A."/>
            <person name="Ohm R."/>
            <person name="Martin F."/>
            <person name="Silar P."/>
            <person name="Natvig D."/>
            <person name="Lalanne C."/>
            <person name="Gautier V."/>
            <person name="Ament-Velasquez S.L."/>
            <person name="Kruys A."/>
            <person name="Hutchinson M.I."/>
            <person name="Powell A.J."/>
            <person name="Barry K."/>
            <person name="Miller A.N."/>
            <person name="Grigoriev I.V."/>
            <person name="Debuchy R."/>
            <person name="Gladieux P."/>
            <person name="Thoren M.H."/>
            <person name="Johannesson H."/>
        </authorList>
    </citation>
    <scope>NUCLEOTIDE SEQUENCE</scope>
    <source>
        <strain evidence="3">CBS 990.96</strain>
    </source>
</reference>
<dbReference type="PANTHER" id="PTHR39460">
    <property type="entry name" value="EXPRESSED PROTEIN"/>
    <property type="match status" value="1"/>
</dbReference>
<dbReference type="InterPro" id="IPR056146">
    <property type="entry name" value="DUF7729"/>
</dbReference>
<keyword evidence="1" id="KW-0732">Signal</keyword>
<organism evidence="3 4">
    <name type="scientific">Podospora fimiseda</name>
    <dbReference type="NCBI Taxonomy" id="252190"/>
    <lineage>
        <taxon>Eukaryota</taxon>
        <taxon>Fungi</taxon>
        <taxon>Dikarya</taxon>
        <taxon>Ascomycota</taxon>
        <taxon>Pezizomycotina</taxon>
        <taxon>Sordariomycetes</taxon>
        <taxon>Sordariomycetidae</taxon>
        <taxon>Sordariales</taxon>
        <taxon>Podosporaceae</taxon>
        <taxon>Podospora</taxon>
    </lineage>
</organism>
<keyword evidence="4" id="KW-1185">Reference proteome</keyword>
<dbReference type="AlphaFoldDB" id="A0AAN7BLB6"/>
<proteinExistence type="predicted"/>
<feature type="domain" description="DUF7729" evidence="2">
    <location>
        <begin position="118"/>
        <end position="317"/>
    </location>
</feature>
<reference evidence="3" key="1">
    <citation type="journal article" date="2023" name="Mol. Phylogenet. Evol.">
        <title>Genome-scale phylogeny and comparative genomics of the fungal order Sordariales.</title>
        <authorList>
            <person name="Hensen N."/>
            <person name="Bonometti L."/>
            <person name="Westerberg I."/>
            <person name="Brannstrom I.O."/>
            <person name="Guillou S."/>
            <person name="Cros-Aarteil S."/>
            <person name="Calhoun S."/>
            <person name="Haridas S."/>
            <person name="Kuo A."/>
            <person name="Mondo S."/>
            <person name="Pangilinan J."/>
            <person name="Riley R."/>
            <person name="LaButti K."/>
            <person name="Andreopoulos B."/>
            <person name="Lipzen A."/>
            <person name="Chen C."/>
            <person name="Yan M."/>
            <person name="Daum C."/>
            <person name="Ng V."/>
            <person name="Clum A."/>
            <person name="Steindorff A."/>
            <person name="Ohm R.A."/>
            <person name="Martin F."/>
            <person name="Silar P."/>
            <person name="Natvig D.O."/>
            <person name="Lalanne C."/>
            <person name="Gautier V."/>
            <person name="Ament-Velasquez S.L."/>
            <person name="Kruys A."/>
            <person name="Hutchinson M.I."/>
            <person name="Powell A.J."/>
            <person name="Barry K."/>
            <person name="Miller A.N."/>
            <person name="Grigoriev I.V."/>
            <person name="Debuchy R."/>
            <person name="Gladieux P."/>
            <person name="Hiltunen Thoren M."/>
            <person name="Johannesson H."/>
        </authorList>
    </citation>
    <scope>NUCLEOTIDE SEQUENCE</scope>
    <source>
        <strain evidence="3">CBS 990.96</strain>
    </source>
</reference>
<evidence type="ECO:0000313" key="3">
    <source>
        <dbReference type="EMBL" id="KAK4225540.1"/>
    </source>
</evidence>
<feature type="chain" id="PRO_5042931337" description="DUF7729 domain-containing protein" evidence="1">
    <location>
        <begin position="27"/>
        <end position="353"/>
    </location>
</feature>
<evidence type="ECO:0000256" key="1">
    <source>
        <dbReference type="SAM" id="SignalP"/>
    </source>
</evidence>
<sequence>MGHRRPRTSWTAIFAVAVCFICHALAATADASLPVETLIIDNRSPYRSENGGWVMLSPADAENYKLRLLRKRQQEASTTPKPSVTTTLALVVGKPTTTSTSVEPPSALPSVLDSLVSDFTAGSNGDVTNCPKFINSFRNSQQFKDCYPLSLLLENSISFFQTQKSLVALTRTLEATCNANVTSCSIYFGQLAQNFTAPENCGADFQRGQAAVVAAHRGMIAYAPIYQAGCLRDDQSSAYCYATAINRPDINDTHKYFLALNKTMPGSTRPSCDYCTKQTMALFQVATGDRRQSLVNTYPAAAKQVNLVCGPGFVNETLAAEVIPGNAGVRGVSFSMAMLSTSISVVIAFMFLT</sequence>
<evidence type="ECO:0000313" key="4">
    <source>
        <dbReference type="Proteomes" id="UP001301958"/>
    </source>
</evidence>
<dbReference type="PANTHER" id="PTHR39460:SF1">
    <property type="entry name" value="C6 TRANSCRIPTION FACTOR"/>
    <property type="match status" value="1"/>
</dbReference>
<evidence type="ECO:0000259" key="2">
    <source>
        <dbReference type="Pfam" id="PF24855"/>
    </source>
</evidence>
<dbReference type="Pfam" id="PF24855">
    <property type="entry name" value="DUF7729"/>
    <property type="match status" value="1"/>
</dbReference>